<dbReference type="EMBL" id="JEMT01029650">
    <property type="protein sequence ID" value="EXX51486.1"/>
    <property type="molecule type" value="Genomic_DNA"/>
</dbReference>
<protein>
    <recommendedName>
        <fullName evidence="3">BED-type domain-containing protein</fullName>
    </recommendedName>
</protein>
<organism evidence="1 2">
    <name type="scientific">Rhizophagus irregularis (strain DAOM 197198w)</name>
    <name type="common">Glomus intraradices</name>
    <dbReference type="NCBI Taxonomy" id="1432141"/>
    <lineage>
        <taxon>Eukaryota</taxon>
        <taxon>Fungi</taxon>
        <taxon>Fungi incertae sedis</taxon>
        <taxon>Mucoromycota</taxon>
        <taxon>Glomeromycotina</taxon>
        <taxon>Glomeromycetes</taxon>
        <taxon>Glomerales</taxon>
        <taxon>Glomeraceae</taxon>
        <taxon>Rhizophagus</taxon>
    </lineage>
</organism>
<dbReference type="OrthoDB" id="2423665at2759"/>
<accession>A0A015JWF8</accession>
<evidence type="ECO:0000313" key="1">
    <source>
        <dbReference type="EMBL" id="EXX51486.1"/>
    </source>
</evidence>
<proteinExistence type="predicted"/>
<name>A0A015JWF8_RHIIW</name>
<dbReference type="AlphaFoldDB" id="A0A015JWF8"/>
<comment type="caution">
    <text evidence="1">The sequence shown here is derived from an EMBL/GenBank/DDBJ whole genome shotgun (WGS) entry which is preliminary data.</text>
</comment>
<reference evidence="1 2" key="1">
    <citation type="submission" date="2014-02" db="EMBL/GenBank/DDBJ databases">
        <title>Single nucleus genome sequencing reveals high similarity among nuclei of an endomycorrhizal fungus.</title>
        <authorList>
            <person name="Lin K."/>
            <person name="Geurts R."/>
            <person name="Zhang Z."/>
            <person name="Limpens E."/>
            <person name="Saunders D.G."/>
            <person name="Mu D."/>
            <person name="Pang E."/>
            <person name="Cao H."/>
            <person name="Cha H."/>
            <person name="Lin T."/>
            <person name="Zhou Q."/>
            <person name="Shang Y."/>
            <person name="Li Y."/>
            <person name="Ivanov S."/>
            <person name="Sharma T."/>
            <person name="Velzen R.V."/>
            <person name="Ruijter N.D."/>
            <person name="Aanen D.K."/>
            <person name="Win J."/>
            <person name="Kamoun S."/>
            <person name="Bisseling T."/>
            <person name="Huang S."/>
        </authorList>
    </citation>
    <scope>NUCLEOTIDE SEQUENCE [LARGE SCALE GENOMIC DNA]</scope>
    <source>
        <strain evidence="2">DAOM197198w</strain>
    </source>
</reference>
<sequence>MTNSSSLIPVPIPIVELKEDTNSSSSKKSLVYQFFTYKSSRYYCNYCPSKSFSDKLTSTLWHHVNNHHSKIVAETQKQEEKIGDISIAGLLGGSITTPVAVIHSYRRATDNQATYFNYLEVTGCSSPLFPIYHTGKTTQVYTYTRMGRSVAGFLTQLCYLLAPGRSKQPPMYSRYNEADIYMMVSLKILQY</sequence>
<evidence type="ECO:0008006" key="3">
    <source>
        <dbReference type="Google" id="ProtNLM"/>
    </source>
</evidence>
<keyword evidence="2" id="KW-1185">Reference proteome</keyword>
<evidence type="ECO:0000313" key="2">
    <source>
        <dbReference type="Proteomes" id="UP000022910"/>
    </source>
</evidence>
<gene>
    <name evidence="1" type="ORF">RirG_261430</name>
</gene>
<dbReference type="HOGENOM" id="CLU_1422117_0_0_1"/>
<dbReference type="Proteomes" id="UP000022910">
    <property type="component" value="Unassembled WGS sequence"/>
</dbReference>